<feature type="binding site" evidence="8">
    <location>
        <position position="172"/>
    </location>
    <ligand>
        <name>Mg(2+)</name>
        <dbReference type="ChEBI" id="CHEBI:18420"/>
    </ligand>
</feature>
<evidence type="ECO:0000313" key="10">
    <source>
        <dbReference type="EMBL" id="RNB78307.1"/>
    </source>
</evidence>
<dbReference type="Pfam" id="PF01636">
    <property type="entry name" value="APH"/>
    <property type="match status" value="1"/>
</dbReference>
<keyword evidence="6" id="KW-0046">Antibiotic resistance</keyword>
<feature type="active site" description="Proton acceptor" evidence="7">
    <location>
        <position position="167"/>
    </location>
</feature>
<evidence type="ECO:0000256" key="6">
    <source>
        <dbReference type="ARBA" id="ARBA00023251"/>
    </source>
</evidence>
<evidence type="ECO:0000256" key="8">
    <source>
        <dbReference type="PIRSR" id="PIRSR000706-2"/>
    </source>
</evidence>
<evidence type="ECO:0000256" key="3">
    <source>
        <dbReference type="ARBA" id="ARBA00022741"/>
    </source>
</evidence>
<feature type="binding site" evidence="8">
    <location>
        <position position="185"/>
    </location>
    <ligand>
        <name>Mg(2+)</name>
        <dbReference type="ChEBI" id="CHEBI:18420"/>
    </ligand>
</feature>
<evidence type="ECO:0000256" key="1">
    <source>
        <dbReference type="ARBA" id="ARBA00006219"/>
    </source>
</evidence>
<dbReference type="PIRSF" id="PIRSF000706">
    <property type="entry name" value="Kanamycin_kin"/>
    <property type="match status" value="1"/>
</dbReference>
<dbReference type="GO" id="GO:0046872">
    <property type="term" value="F:metal ion binding"/>
    <property type="evidence" value="ECO:0007669"/>
    <property type="project" value="UniProtKB-KW"/>
</dbReference>
<evidence type="ECO:0000313" key="11">
    <source>
        <dbReference type="Proteomes" id="UP000281915"/>
    </source>
</evidence>
<accession>A0A3M8CSN5</accession>
<feature type="domain" description="Aminoglycoside phosphotransferase" evidence="9">
    <location>
        <begin position="38"/>
        <end position="225"/>
    </location>
</feature>
<dbReference type="Gene3D" id="3.90.1200.10">
    <property type="match status" value="1"/>
</dbReference>
<dbReference type="Proteomes" id="UP000281915">
    <property type="component" value="Unassembled WGS sequence"/>
</dbReference>
<dbReference type="InterPro" id="IPR024165">
    <property type="entry name" value="Kan/Strep_kinase"/>
</dbReference>
<keyword evidence="2 10" id="KW-0808">Transferase</keyword>
<dbReference type="GO" id="GO:0005524">
    <property type="term" value="F:ATP binding"/>
    <property type="evidence" value="ECO:0007669"/>
    <property type="project" value="UniProtKB-KW"/>
</dbReference>
<dbReference type="SUPFAM" id="SSF56112">
    <property type="entry name" value="Protein kinase-like (PK-like)"/>
    <property type="match status" value="1"/>
</dbReference>
<evidence type="ECO:0000256" key="7">
    <source>
        <dbReference type="PIRSR" id="PIRSR000706-1"/>
    </source>
</evidence>
<keyword evidence="3" id="KW-0547">Nucleotide-binding</keyword>
<reference evidence="10 11" key="1">
    <citation type="submission" date="2018-10" db="EMBL/GenBank/DDBJ databases">
        <title>Phylogenomics of Brevibacillus.</title>
        <authorList>
            <person name="Dunlap C."/>
        </authorList>
    </citation>
    <scope>NUCLEOTIDE SEQUENCE [LARGE SCALE GENOMIC DNA]</scope>
    <source>
        <strain evidence="10 11">JCM 15085</strain>
    </source>
</reference>
<dbReference type="Gene3D" id="3.30.200.20">
    <property type="entry name" value="Phosphorylase Kinase, domain 1"/>
    <property type="match status" value="1"/>
</dbReference>
<organism evidence="10 11">
    <name type="scientific">Brevibacillus panacihumi</name>
    <dbReference type="NCBI Taxonomy" id="497735"/>
    <lineage>
        <taxon>Bacteria</taxon>
        <taxon>Bacillati</taxon>
        <taxon>Bacillota</taxon>
        <taxon>Bacilli</taxon>
        <taxon>Bacillales</taxon>
        <taxon>Paenibacillaceae</taxon>
        <taxon>Brevibacillus</taxon>
    </lineage>
</organism>
<dbReference type="GO" id="GO:0016301">
    <property type="term" value="F:kinase activity"/>
    <property type="evidence" value="ECO:0007669"/>
    <property type="project" value="UniProtKB-KW"/>
</dbReference>
<keyword evidence="8" id="KW-0479">Metal-binding</keyword>
<evidence type="ECO:0000256" key="5">
    <source>
        <dbReference type="ARBA" id="ARBA00022840"/>
    </source>
</evidence>
<dbReference type="EMBL" id="RHHT01000026">
    <property type="protein sequence ID" value="RNB78307.1"/>
    <property type="molecule type" value="Genomic_DNA"/>
</dbReference>
<comment type="similarity">
    <text evidence="1">Belongs to the aminoglycoside phosphotransferase family.</text>
</comment>
<dbReference type="RefSeq" id="WP_122913618.1">
    <property type="nucleotide sequence ID" value="NZ_RHHT01000026.1"/>
</dbReference>
<evidence type="ECO:0000256" key="2">
    <source>
        <dbReference type="ARBA" id="ARBA00022679"/>
    </source>
</evidence>
<gene>
    <name evidence="10" type="ORF">EDM58_12480</name>
</gene>
<dbReference type="GO" id="GO:0016773">
    <property type="term" value="F:phosphotransferase activity, alcohol group as acceptor"/>
    <property type="evidence" value="ECO:0007669"/>
    <property type="project" value="InterPro"/>
</dbReference>
<dbReference type="GO" id="GO:0046677">
    <property type="term" value="P:response to antibiotic"/>
    <property type="evidence" value="ECO:0007669"/>
    <property type="project" value="UniProtKB-KW"/>
</dbReference>
<evidence type="ECO:0000259" key="9">
    <source>
        <dbReference type="Pfam" id="PF01636"/>
    </source>
</evidence>
<comment type="caution">
    <text evidence="10">The sequence shown here is derived from an EMBL/GenBank/DDBJ whole genome shotgun (WGS) entry which is preliminary data.</text>
</comment>
<dbReference type="AlphaFoldDB" id="A0A3M8CSN5"/>
<name>A0A3M8CSN5_9BACL</name>
<sequence length="243" mass="27554">MKRTEVSLDMEAIPLVIRQYLKGATFYDSSCSANAKTLFVSGAERAFLKISKRGSLEREYKMTRFLHKHNVAPNAIAYESDADHDYFLVEAVSGEDGTAERHVENPGKLACVFGEYLKMLHSLPTADCPYDNRTNELLQDAQTKGTDLRNLNPFNYSATDNVVIHGDYCLPNIIMDNFSFKGFIDLGYGGVGDRHYDIYWGLWSLHYNLKTDRYRHLFLDAYGRSNIDDDGLNYFTIVQGGIG</sequence>
<dbReference type="InterPro" id="IPR011009">
    <property type="entry name" value="Kinase-like_dom_sf"/>
</dbReference>
<keyword evidence="5" id="KW-0067">ATP-binding</keyword>
<keyword evidence="8" id="KW-0460">Magnesium</keyword>
<evidence type="ECO:0000256" key="4">
    <source>
        <dbReference type="ARBA" id="ARBA00022777"/>
    </source>
</evidence>
<keyword evidence="4" id="KW-0418">Kinase</keyword>
<protein>
    <submittedName>
        <fullName evidence="10">Aminoglycoside 3'-phosphotransferase</fullName>
    </submittedName>
</protein>
<proteinExistence type="inferred from homology"/>
<dbReference type="CDD" id="cd05150">
    <property type="entry name" value="APH"/>
    <property type="match status" value="1"/>
</dbReference>
<dbReference type="InterPro" id="IPR002575">
    <property type="entry name" value="Aminoglycoside_PTrfase"/>
</dbReference>